<dbReference type="SUPFAM" id="SSF56112">
    <property type="entry name" value="Protein kinase-like (PK-like)"/>
    <property type="match status" value="1"/>
</dbReference>
<dbReference type="GO" id="GO:0016020">
    <property type="term" value="C:membrane"/>
    <property type="evidence" value="ECO:0007669"/>
    <property type="project" value="TreeGrafter"/>
</dbReference>
<evidence type="ECO:0000259" key="1">
    <source>
        <dbReference type="PROSITE" id="PS50011"/>
    </source>
</evidence>
<dbReference type="InterPro" id="IPR008271">
    <property type="entry name" value="Ser/Thr_kinase_AS"/>
</dbReference>
<comment type="caution">
    <text evidence="2">The sequence shown here is derived from an EMBL/GenBank/DDBJ whole genome shotgun (WGS) entry which is preliminary data.</text>
</comment>
<dbReference type="PROSITE" id="PS00108">
    <property type="entry name" value="PROTEIN_KINASE_ST"/>
    <property type="match status" value="1"/>
</dbReference>
<dbReference type="OrthoDB" id="1111260at2759"/>
<evidence type="ECO:0000313" key="2">
    <source>
        <dbReference type="EMBL" id="VVB04399.1"/>
    </source>
</evidence>
<dbReference type="GO" id="GO:0004672">
    <property type="term" value="F:protein kinase activity"/>
    <property type="evidence" value="ECO:0007669"/>
    <property type="project" value="InterPro"/>
</dbReference>
<dbReference type="Gene3D" id="1.10.510.10">
    <property type="entry name" value="Transferase(Phosphotransferase) domain 1"/>
    <property type="match status" value="1"/>
</dbReference>
<dbReference type="AlphaFoldDB" id="A0A565BSP2"/>
<feature type="domain" description="Protein kinase" evidence="1">
    <location>
        <begin position="1"/>
        <end position="67"/>
    </location>
</feature>
<sequence length="67" mass="7516">MKVLCFLHHNCIPHIIHRDMKSSNVLLDHEMEARVSDFGMARLISALDTHLSVSTLAGTPGYVPPKY</sequence>
<keyword evidence="3" id="KW-1185">Reference proteome</keyword>
<dbReference type="EMBL" id="CABITT030000005">
    <property type="protein sequence ID" value="VVB04399.1"/>
    <property type="molecule type" value="Genomic_DNA"/>
</dbReference>
<dbReference type="Proteomes" id="UP000489600">
    <property type="component" value="Unassembled WGS sequence"/>
</dbReference>
<dbReference type="GO" id="GO:0005524">
    <property type="term" value="F:ATP binding"/>
    <property type="evidence" value="ECO:0007669"/>
    <property type="project" value="InterPro"/>
</dbReference>
<dbReference type="PROSITE" id="PS50011">
    <property type="entry name" value="PROTEIN_KINASE_DOM"/>
    <property type="match status" value="1"/>
</dbReference>
<dbReference type="Pfam" id="PF00069">
    <property type="entry name" value="Pkinase"/>
    <property type="match status" value="1"/>
</dbReference>
<proteinExistence type="predicted"/>
<dbReference type="PANTHER" id="PTHR48055:SF29">
    <property type="entry name" value="LEUCINE-RICH RECEPTOR-LIKE KINASE FAMILY PROTEIN"/>
    <property type="match status" value="1"/>
</dbReference>
<name>A0A565BSP2_9BRAS</name>
<reference evidence="2" key="1">
    <citation type="submission" date="2019-07" db="EMBL/GenBank/DDBJ databases">
        <authorList>
            <person name="Dittberner H."/>
        </authorList>
    </citation>
    <scope>NUCLEOTIDE SEQUENCE [LARGE SCALE GENOMIC DNA]</scope>
</reference>
<dbReference type="InterPro" id="IPR000719">
    <property type="entry name" value="Prot_kinase_dom"/>
</dbReference>
<organism evidence="2 3">
    <name type="scientific">Arabis nemorensis</name>
    <dbReference type="NCBI Taxonomy" id="586526"/>
    <lineage>
        <taxon>Eukaryota</taxon>
        <taxon>Viridiplantae</taxon>
        <taxon>Streptophyta</taxon>
        <taxon>Embryophyta</taxon>
        <taxon>Tracheophyta</taxon>
        <taxon>Spermatophyta</taxon>
        <taxon>Magnoliopsida</taxon>
        <taxon>eudicotyledons</taxon>
        <taxon>Gunneridae</taxon>
        <taxon>Pentapetalae</taxon>
        <taxon>rosids</taxon>
        <taxon>malvids</taxon>
        <taxon>Brassicales</taxon>
        <taxon>Brassicaceae</taxon>
        <taxon>Arabideae</taxon>
        <taxon>Arabis</taxon>
    </lineage>
</organism>
<evidence type="ECO:0000313" key="3">
    <source>
        <dbReference type="Proteomes" id="UP000489600"/>
    </source>
</evidence>
<dbReference type="InterPro" id="IPR051564">
    <property type="entry name" value="LRR_receptor-like_kinase"/>
</dbReference>
<dbReference type="PANTHER" id="PTHR48055">
    <property type="entry name" value="LEUCINE-RICH REPEAT RECEPTOR PROTEIN KINASE EMS1"/>
    <property type="match status" value="1"/>
</dbReference>
<protein>
    <recommendedName>
        <fullName evidence="1">Protein kinase domain-containing protein</fullName>
    </recommendedName>
</protein>
<accession>A0A565BSP2</accession>
<gene>
    <name evidence="2" type="ORF">ANE_LOCUS14843</name>
</gene>
<dbReference type="InterPro" id="IPR011009">
    <property type="entry name" value="Kinase-like_dom_sf"/>
</dbReference>